<keyword evidence="1" id="KW-1133">Transmembrane helix</keyword>
<evidence type="ECO:0000313" key="3">
    <source>
        <dbReference type="Proteomes" id="UP001324427"/>
    </source>
</evidence>
<feature type="transmembrane region" description="Helical" evidence="1">
    <location>
        <begin position="20"/>
        <end position="48"/>
    </location>
</feature>
<accession>A0AAV9JE56</accession>
<sequence length="177" mass="18071">MCTQKGYAAATTGGSLGEQILIAIIVCSSVLGGSTFFALALLLCSGVLDETMAPRAVQAAAVTTSFASSLTTTSTTATSTFTMDDPYGAMGVCNGNCTWLWDLNHDKGAFGSGAGAHLLRGLGATIKSILPLLLLLTVIYLFMQAAVAQHATIITDAPCGKSGTSETGKQGVPDNEE</sequence>
<keyword evidence="3" id="KW-1185">Reference proteome</keyword>
<dbReference type="AlphaFoldDB" id="A0AAV9JE56"/>
<comment type="caution">
    <text evidence="2">The sequence shown here is derived from an EMBL/GenBank/DDBJ whole genome shotgun (WGS) entry which is preliminary data.</text>
</comment>
<keyword evidence="1" id="KW-0472">Membrane</keyword>
<name>A0AAV9JE56_9PEZI</name>
<keyword evidence="1" id="KW-0812">Transmembrane</keyword>
<organism evidence="2 3">
    <name type="scientific">Oleoguttula mirabilis</name>
    <dbReference type="NCBI Taxonomy" id="1507867"/>
    <lineage>
        <taxon>Eukaryota</taxon>
        <taxon>Fungi</taxon>
        <taxon>Dikarya</taxon>
        <taxon>Ascomycota</taxon>
        <taxon>Pezizomycotina</taxon>
        <taxon>Dothideomycetes</taxon>
        <taxon>Dothideomycetidae</taxon>
        <taxon>Mycosphaerellales</taxon>
        <taxon>Teratosphaeriaceae</taxon>
        <taxon>Oleoguttula</taxon>
    </lineage>
</organism>
<dbReference type="EMBL" id="JAVFHQ010000032">
    <property type="protein sequence ID" value="KAK4543458.1"/>
    <property type="molecule type" value="Genomic_DNA"/>
</dbReference>
<reference evidence="2 3" key="1">
    <citation type="submission" date="2021-11" db="EMBL/GenBank/DDBJ databases">
        <title>Black yeast isolated from Biological Soil Crust.</title>
        <authorList>
            <person name="Kurbessoian T."/>
        </authorList>
    </citation>
    <scope>NUCLEOTIDE SEQUENCE [LARGE SCALE GENOMIC DNA]</scope>
    <source>
        <strain evidence="2 3">CCFEE 5522</strain>
    </source>
</reference>
<evidence type="ECO:0000313" key="2">
    <source>
        <dbReference type="EMBL" id="KAK4543458.1"/>
    </source>
</evidence>
<proteinExistence type="predicted"/>
<gene>
    <name evidence="2" type="ORF">LTR36_005601</name>
</gene>
<feature type="transmembrane region" description="Helical" evidence="1">
    <location>
        <begin position="129"/>
        <end position="147"/>
    </location>
</feature>
<protein>
    <submittedName>
        <fullName evidence="2">Uncharacterized protein</fullName>
    </submittedName>
</protein>
<dbReference type="Proteomes" id="UP001324427">
    <property type="component" value="Unassembled WGS sequence"/>
</dbReference>
<evidence type="ECO:0000256" key="1">
    <source>
        <dbReference type="SAM" id="Phobius"/>
    </source>
</evidence>